<accession>A0ABD1I805</accession>
<protein>
    <recommendedName>
        <fullName evidence="2">Phytocyanin domain-containing protein</fullName>
    </recommendedName>
</protein>
<dbReference type="PROSITE" id="PS51485">
    <property type="entry name" value="PHYTOCYANIN"/>
    <property type="match status" value="1"/>
</dbReference>
<keyword evidence="1" id="KW-0732">Signal</keyword>
<dbReference type="SUPFAM" id="SSF49503">
    <property type="entry name" value="Cupredoxins"/>
    <property type="match status" value="1"/>
</dbReference>
<keyword evidence="4" id="KW-1185">Reference proteome</keyword>
<dbReference type="AlphaFoldDB" id="A0ABD1I805"/>
<dbReference type="InterPro" id="IPR003245">
    <property type="entry name" value="Phytocyanin_dom"/>
</dbReference>
<evidence type="ECO:0000313" key="4">
    <source>
        <dbReference type="Proteomes" id="UP001567538"/>
    </source>
</evidence>
<proteinExistence type="predicted"/>
<evidence type="ECO:0000313" key="3">
    <source>
        <dbReference type="EMBL" id="KAL1564853.1"/>
    </source>
</evidence>
<dbReference type="Gene3D" id="2.60.40.420">
    <property type="entry name" value="Cupredoxins - blue copper proteins"/>
    <property type="match status" value="1"/>
</dbReference>
<organism evidence="3 4">
    <name type="scientific">Salvia divinorum</name>
    <name type="common">Maria pastora</name>
    <name type="synonym">Diviner's sage</name>
    <dbReference type="NCBI Taxonomy" id="28513"/>
    <lineage>
        <taxon>Eukaryota</taxon>
        <taxon>Viridiplantae</taxon>
        <taxon>Streptophyta</taxon>
        <taxon>Embryophyta</taxon>
        <taxon>Tracheophyta</taxon>
        <taxon>Spermatophyta</taxon>
        <taxon>Magnoliopsida</taxon>
        <taxon>eudicotyledons</taxon>
        <taxon>Gunneridae</taxon>
        <taxon>Pentapetalae</taxon>
        <taxon>asterids</taxon>
        <taxon>lamiids</taxon>
        <taxon>Lamiales</taxon>
        <taxon>Lamiaceae</taxon>
        <taxon>Nepetoideae</taxon>
        <taxon>Mentheae</taxon>
        <taxon>Salviinae</taxon>
        <taxon>Salvia</taxon>
        <taxon>Salvia subgen. Calosphace</taxon>
    </lineage>
</organism>
<dbReference type="EMBL" id="JBEAFC010000003">
    <property type="protein sequence ID" value="KAL1564853.1"/>
    <property type="molecule type" value="Genomic_DNA"/>
</dbReference>
<reference evidence="3 4" key="1">
    <citation type="submission" date="2024-06" db="EMBL/GenBank/DDBJ databases">
        <title>A chromosome level genome sequence of Diviner's sage (Salvia divinorum).</title>
        <authorList>
            <person name="Ford S.A."/>
            <person name="Ro D.-K."/>
            <person name="Ness R.W."/>
            <person name="Phillips M.A."/>
        </authorList>
    </citation>
    <scope>NUCLEOTIDE SEQUENCE [LARGE SCALE GENOMIC DNA]</scope>
    <source>
        <strain evidence="3">SAF-2024a</strain>
        <tissue evidence="3">Leaf</tissue>
    </source>
</reference>
<name>A0ABD1I805_SALDI</name>
<comment type="caution">
    <text evidence="3">The sequence shown here is derived from an EMBL/GenBank/DDBJ whole genome shotgun (WGS) entry which is preliminary data.</text>
</comment>
<feature type="chain" id="PRO_5044819234" description="Phytocyanin domain-containing protein" evidence="1">
    <location>
        <begin position="24"/>
        <end position="146"/>
    </location>
</feature>
<dbReference type="InterPro" id="IPR008972">
    <property type="entry name" value="Cupredoxin"/>
</dbReference>
<dbReference type="PANTHER" id="PTHR34052">
    <property type="entry name" value="GLYCINE-RICH PROTEIN-LIKE"/>
    <property type="match status" value="1"/>
</dbReference>
<dbReference type="PANTHER" id="PTHR34052:SF2">
    <property type="entry name" value="PLASTOCYANIN-LIKE DOMAIN PROTEIN"/>
    <property type="match status" value="1"/>
</dbReference>
<feature type="domain" description="Phytocyanin" evidence="2">
    <location>
        <begin position="24"/>
        <end position="142"/>
    </location>
</feature>
<feature type="signal peptide" evidence="1">
    <location>
        <begin position="1"/>
        <end position="23"/>
    </location>
</feature>
<sequence>MASNSALAAVLFLTSFMFGCGLAATVVVGGSEGWRSGYNYTDWALKHGPFYINDTLVFKHVATNTSNESESHSVYLLPNLYSYVQCDFSRAQLLSNPSQVEESAGFSYQLTQWRPQYFASGEGDDSADCKRGLMKFFVVPLPRWFN</sequence>
<dbReference type="Proteomes" id="UP001567538">
    <property type="component" value="Unassembled WGS sequence"/>
</dbReference>
<evidence type="ECO:0000256" key="1">
    <source>
        <dbReference type="SAM" id="SignalP"/>
    </source>
</evidence>
<evidence type="ECO:0000259" key="2">
    <source>
        <dbReference type="PROSITE" id="PS51485"/>
    </source>
</evidence>
<gene>
    <name evidence="3" type="ORF">AAHA92_07146</name>
</gene>